<comment type="caution">
    <text evidence="1">The sequence shown here is derived from an EMBL/GenBank/DDBJ whole genome shotgun (WGS) entry which is preliminary data.</text>
</comment>
<dbReference type="AlphaFoldDB" id="A0A6P0UQT2"/>
<dbReference type="PROSITE" id="PS51257">
    <property type="entry name" value="PROKAR_LIPOPROTEIN"/>
    <property type="match status" value="1"/>
</dbReference>
<gene>
    <name evidence="1" type="ORF">GWK08_04900</name>
</gene>
<sequence>MKKILWISIILFISCAKDKKEDQFLIKFYEGGFNVKGAQSGYVNIKGDTIIPAGKYECYTDTLRTHAIVKEKSGRIIGIDKKENTLFEVYGQNGQPDSPRDGLFRIIKDGKIGYANDEGNIVIAPLYKCAFPFFNGQARVAIYCQIKDNEGRQMMSTDQWIFIDTKGKLVEK</sequence>
<dbReference type="Pfam" id="PF14903">
    <property type="entry name" value="WG_beta_rep"/>
    <property type="match status" value="1"/>
</dbReference>
<accession>A0A6P0UQT2</accession>
<evidence type="ECO:0000313" key="2">
    <source>
        <dbReference type="Proteomes" id="UP000468581"/>
    </source>
</evidence>
<proteinExistence type="predicted"/>
<evidence type="ECO:0000313" key="1">
    <source>
        <dbReference type="EMBL" id="NER12766.1"/>
    </source>
</evidence>
<dbReference type="RefSeq" id="WP_163605776.1">
    <property type="nucleotide sequence ID" value="NZ_JAABOO010000001.1"/>
</dbReference>
<organism evidence="1 2">
    <name type="scientific">Leptobacterium flavescens</name>
    <dbReference type="NCBI Taxonomy" id="472055"/>
    <lineage>
        <taxon>Bacteria</taxon>
        <taxon>Pseudomonadati</taxon>
        <taxon>Bacteroidota</taxon>
        <taxon>Flavobacteriia</taxon>
        <taxon>Flavobacteriales</taxon>
        <taxon>Flavobacteriaceae</taxon>
        <taxon>Leptobacterium</taxon>
    </lineage>
</organism>
<dbReference type="Proteomes" id="UP000468581">
    <property type="component" value="Unassembled WGS sequence"/>
</dbReference>
<protein>
    <submittedName>
        <fullName evidence="1">WG repeat-containing protein</fullName>
    </submittedName>
</protein>
<name>A0A6P0UQT2_9FLAO</name>
<dbReference type="EMBL" id="JAABOO010000001">
    <property type="protein sequence ID" value="NER12766.1"/>
    <property type="molecule type" value="Genomic_DNA"/>
</dbReference>
<keyword evidence="2" id="KW-1185">Reference proteome</keyword>
<dbReference type="InterPro" id="IPR032774">
    <property type="entry name" value="WG_beta_rep"/>
</dbReference>
<reference evidence="1 2" key="1">
    <citation type="submission" date="2020-01" db="EMBL/GenBank/DDBJ databases">
        <title>Leptobacterium flavescens.</title>
        <authorList>
            <person name="Wang G."/>
        </authorList>
    </citation>
    <scope>NUCLEOTIDE SEQUENCE [LARGE SCALE GENOMIC DNA]</scope>
    <source>
        <strain evidence="1 2">KCTC 22160</strain>
    </source>
</reference>